<dbReference type="SUPFAM" id="SSF53335">
    <property type="entry name" value="S-adenosyl-L-methionine-dependent methyltransferases"/>
    <property type="match status" value="1"/>
</dbReference>
<keyword evidence="2" id="KW-1185">Reference proteome</keyword>
<reference evidence="1 2" key="1">
    <citation type="submission" date="2020-07" db="EMBL/GenBank/DDBJ databases">
        <title>Genomic Encyclopedia of Type Strains, Phase IV (KMG-V): Genome sequencing to study the core and pangenomes of soil and plant-associated prokaryotes.</title>
        <authorList>
            <person name="Whitman W."/>
        </authorList>
    </citation>
    <scope>NUCLEOTIDE SEQUENCE [LARGE SCALE GENOMIC DNA]</scope>
    <source>
        <strain evidence="1 2">RH2WT43</strain>
    </source>
</reference>
<organism evidence="1 2">
    <name type="scientific">Dokdonella fugitiva</name>
    <dbReference type="NCBI Taxonomy" id="328517"/>
    <lineage>
        <taxon>Bacteria</taxon>
        <taxon>Pseudomonadati</taxon>
        <taxon>Pseudomonadota</taxon>
        <taxon>Gammaproteobacteria</taxon>
        <taxon>Lysobacterales</taxon>
        <taxon>Rhodanobacteraceae</taxon>
        <taxon>Dokdonella</taxon>
    </lineage>
</organism>
<dbReference type="EMBL" id="JACGXL010000004">
    <property type="protein sequence ID" value="MBA8888381.1"/>
    <property type="molecule type" value="Genomic_DNA"/>
</dbReference>
<keyword evidence="1" id="KW-0808">Transferase</keyword>
<dbReference type="PANTHER" id="PTHR43861">
    <property type="entry name" value="TRANS-ACONITATE 2-METHYLTRANSFERASE-RELATED"/>
    <property type="match status" value="1"/>
</dbReference>
<dbReference type="InterPro" id="IPR029063">
    <property type="entry name" value="SAM-dependent_MTases_sf"/>
</dbReference>
<dbReference type="CDD" id="cd02440">
    <property type="entry name" value="AdoMet_MTases"/>
    <property type="match status" value="1"/>
</dbReference>
<sequence>MSQIPDSDATETICAGCAAKARAQVPAHVHRAGHNQRTYTLQQCPDCDLQFWWPLQADPTVYEGEGFEAYVDYHSGKRPFPRWAEPLFAALPPGRGRALDIGCGDGAVLHRLSQVGYEPHGIDLDEKSVAVARDKFRLSNVAVSTLDAYEDARRVDGERFDLVTFFEVLEHQDAPLEFLAQVRRLCRPGGVVAGSVPNRDRFLARFDRRLGDGDLPPHHFLWFSRVSLIRLLERAGFIDVEVRLTGALPYAQIVAKLGALVGRRLRKAPAGLRWLEWPIKAFVPALAVVPWIGMRLAPSHLFFRCTVPTVGAS</sequence>
<dbReference type="PANTHER" id="PTHR43861:SF6">
    <property type="entry name" value="METHYLTRANSFERASE TYPE 11"/>
    <property type="match status" value="1"/>
</dbReference>
<accession>A0A839F8A2</accession>
<dbReference type="Pfam" id="PF13489">
    <property type="entry name" value="Methyltransf_23"/>
    <property type="match status" value="1"/>
</dbReference>
<evidence type="ECO:0000313" key="2">
    <source>
        <dbReference type="Proteomes" id="UP000550401"/>
    </source>
</evidence>
<keyword evidence="1" id="KW-0489">Methyltransferase</keyword>
<protein>
    <submittedName>
        <fullName evidence="1">SAM-dependent methyltransferase</fullName>
    </submittedName>
</protein>
<name>A0A839F8A2_9GAMM</name>
<dbReference type="GO" id="GO:0032259">
    <property type="term" value="P:methylation"/>
    <property type="evidence" value="ECO:0007669"/>
    <property type="project" value="UniProtKB-KW"/>
</dbReference>
<evidence type="ECO:0000313" key="1">
    <source>
        <dbReference type="EMBL" id="MBA8888381.1"/>
    </source>
</evidence>
<dbReference type="GO" id="GO:0008168">
    <property type="term" value="F:methyltransferase activity"/>
    <property type="evidence" value="ECO:0007669"/>
    <property type="project" value="UniProtKB-KW"/>
</dbReference>
<dbReference type="Gene3D" id="3.40.50.150">
    <property type="entry name" value="Vaccinia Virus protein VP39"/>
    <property type="match status" value="1"/>
</dbReference>
<proteinExistence type="predicted"/>
<comment type="caution">
    <text evidence="1">The sequence shown here is derived from an EMBL/GenBank/DDBJ whole genome shotgun (WGS) entry which is preliminary data.</text>
</comment>
<dbReference type="AlphaFoldDB" id="A0A839F8A2"/>
<dbReference type="Proteomes" id="UP000550401">
    <property type="component" value="Unassembled WGS sequence"/>
</dbReference>
<gene>
    <name evidence="1" type="ORF">FHW12_002614</name>
</gene>
<dbReference type="RefSeq" id="WP_182531441.1">
    <property type="nucleotide sequence ID" value="NZ_JACGXL010000004.1"/>
</dbReference>